<evidence type="ECO:0000256" key="1">
    <source>
        <dbReference type="ARBA" id="ARBA00005254"/>
    </source>
</evidence>
<evidence type="ECO:0000313" key="3">
    <source>
        <dbReference type="Proteomes" id="UP000322362"/>
    </source>
</evidence>
<dbReference type="PANTHER" id="PTHR42964:SF1">
    <property type="entry name" value="POLYKETIDE BIOSYNTHESIS ENOYL-COA HYDRATASE PKSH-RELATED"/>
    <property type="match status" value="1"/>
</dbReference>
<organism evidence="2 3">
    <name type="scientific">Sphingobacterium phlebotomi</name>
    <dbReference type="NCBI Taxonomy" id="2605433"/>
    <lineage>
        <taxon>Bacteria</taxon>
        <taxon>Pseudomonadati</taxon>
        <taxon>Bacteroidota</taxon>
        <taxon>Sphingobacteriia</taxon>
        <taxon>Sphingobacteriales</taxon>
        <taxon>Sphingobacteriaceae</taxon>
        <taxon>Sphingobacterium</taxon>
    </lineage>
</organism>
<dbReference type="EMBL" id="VTAV01000002">
    <property type="protein sequence ID" value="TYR37305.1"/>
    <property type="molecule type" value="Genomic_DNA"/>
</dbReference>
<dbReference type="InterPro" id="IPR029045">
    <property type="entry name" value="ClpP/crotonase-like_dom_sf"/>
</dbReference>
<comment type="similarity">
    <text evidence="1">Belongs to the enoyl-CoA hydratase/isomerase family.</text>
</comment>
<evidence type="ECO:0000313" key="2">
    <source>
        <dbReference type="EMBL" id="TYR37305.1"/>
    </source>
</evidence>
<keyword evidence="3" id="KW-1185">Reference proteome</keyword>
<protein>
    <submittedName>
        <fullName evidence="2">Enoyl-CoA hydratase/isomerase family protein</fullName>
    </submittedName>
</protein>
<dbReference type="AlphaFoldDB" id="A0A5D4HCP0"/>
<dbReference type="Pfam" id="PF00378">
    <property type="entry name" value="ECH_1"/>
    <property type="match status" value="1"/>
</dbReference>
<comment type="caution">
    <text evidence="2">The sequence shown here is derived from an EMBL/GenBank/DDBJ whole genome shotgun (WGS) entry which is preliminary data.</text>
</comment>
<keyword evidence="2" id="KW-0413">Isomerase</keyword>
<sequence>MQGITYRYIKVNKIDFRMEVTLARSEKRNAFTPTMVNEIAHVFQNANDDDAVKVVVLKAEGPVFCAGMDLKTFENEHLDIRNPQLEHKNISLGEVFASLQKPSVAIVEGKVIAGAFLIIAGCTYVFCSKNVQFRLPELNLGIFPFQVMASLMQVMPEKRMLQLCLHTDYFSAQKAMEYGLVDGFLEEVYIEGFLARFKDISSSAVVAGFKAARELPSIAIEKRYDFLLKSLDALKSSEDVKNRIFKKE</sequence>
<accession>A0A5D4HCP0</accession>
<reference evidence="2 3" key="1">
    <citation type="submission" date="2019-08" db="EMBL/GenBank/DDBJ databases">
        <title>Phlebobacter frassis gen. nov. sp. nov., a new member of family Sphingobacteriaceae isolated from sand fly rearing media.</title>
        <authorList>
            <person name="Kakumanu M.L."/>
            <person name="Marayati B.F."/>
            <person name="Wada-Katsumata A."/>
            <person name="Wasserberg G."/>
            <person name="Schal C."/>
            <person name="Apperson C.S."/>
            <person name="Ponnusamy L."/>
        </authorList>
    </citation>
    <scope>NUCLEOTIDE SEQUENCE [LARGE SCALE GENOMIC DNA]</scope>
    <source>
        <strain evidence="2 3">SSI9</strain>
    </source>
</reference>
<dbReference type="Proteomes" id="UP000322362">
    <property type="component" value="Unassembled WGS sequence"/>
</dbReference>
<name>A0A5D4HCP0_9SPHI</name>
<dbReference type="Gene3D" id="3.90.226.10">
    <property type="entry name" value="2-enoyl-CoA Hydratase, Chain A, domain 1"/>
    <property type="match status" value="1"/>
</dbReference>
<dbReference type="GO" id="GO:0016853">
    <property type="term" value="F:isomerase activity"/>
    <property type="evidence" value="ECO:0007669"/>
    <property type="project" value="UniProtKB-KW"/>
</dbReference>
<dbReference type="CDD" id="cd06558">
    <property type="entry name" value="crotonase-like"/>
    <property type="match status" value="1"/>
</dbReference>
<dbReference type="SUPFAM" id="SSF52096">
    <property type="entry name" value="ClpP/crotonase"/>
    <property type="match status" value="1"/>
</dbReference>
<dbReference type="RefSeq" id="WP_148918047.1">
    <property type="nucleotide sequence ID" value="NZ_VTAV01000002.1"/>
</dbReference>
<proteinExistence type="inferred from homology"/>
<dbReference type="InterPro" id="IPR001753">
    <property type="entry name" value="Enoyl-CoA_hydra/iso"/>
</dbReference>
<gene>
    <name evidence="2" type="ORF">FXV77_04660</name>
</gene>
<dbReference type="InterPro" id="IPR051683">
    <property type="entry name" value="Enoyl-CoA_Hydratase/Isomerase"/>
</dbReference>
<dbReference type="PANTHER" id="PTHR42964">
    <property type="entry name" value="ENOYL-COA HYDRATASE"/>
    <property type="match status" value="1"/>
</dbReference>